<reference evidence="2 3" key="1">
    <citation type="submission" date="2023-08" db="EMBL/GenBank/DDBJ databases">
        <title>The draft genome sequence of Paracraurococcus sp. LOR1-02.</title>
        <authorList>
            <person name="Kingkaew E."/>
            <person name="Tanasupawat S."/>
        </authorList>
    </citation>
    <scope>NUCLEOTIDE SEQUENCE [LARGE SCALE GENOMIC DNA]</scope>
    <source>
        <strain evidence="2 3">LOR1-02</strain>
    </source>
</reference>
<gene>
    <name evidence="2" type="ORF">Q7A36_32550</name>
</gene>
<comment type="caution">
    <text evidence="2">The sequence shown here is derived from an EMBL/GenBank/DDBJ whole genome shotgun (WGS) entry which is preliminary data.</text>
</comment>
<keyword evidence="3" id="KW-1185">Reference proteome</keyword>
<feature type="non-terminal residue" evidence="2">
    <location>
        <position position="196"/>
    </location>
</feature>
<dbReference type="NCBIfam" id="TIGR01444">
    <property type="entry name" value="fkbM_fam"/>
    <property type="match status" value="1"/>
</dbReference>
<dbReference type="RefSeq" id="WP_305107964.1">
    <property type="nucleotide sequence ID" value="NZ_JAUTWS010000070.1"/>
</dbReference>
<keyword evidence="2" id="KW-0489">Methyltransferase</keyword>
<feature type="domain" description="Methyltransferase FkbM" evidence="1">
    <location>
        <begin position="38"/>
        <end position="195"/>
    </location>
</feature>
<dbReference type="EMBL" id="JAUTWS010000070">
    <property type="protein sequence ID" value="MDO9713104.1"/>
    <property type="molecule type" value="Genomic_DNA"/>
</dbReference>
<protein>
    <submittedName>
        <fullName evidence="2">FkbM family methyltransferase</fullName>
    </submittedName>
</protein>
<proteinExistence type="predicted"/>
<organism evidence="2 3">
    <name type="scientific">Paracraurococcus lichenis</name>
    <dbReference type="NCBI Taxonomy" id="3064888"/>
    <lineage>
        <taxon>Bacteria</taxon>
        <taxon>Pseudomonadati</taxon>
        <taxon>Pseudomonadota</taxon>
        <taxon>Alphaproteobacteria</taxon>
        <taxon>Acetobacterales</taxon>
        <taxon>Roseomonadaceae</taxon>
        <taxon>Paracraurococcus</taxon>
    </lineage>
</organism>
<evidence type="ECO:0000313" key="3">
    <source>
        <dbReference type="Proteomes" id="UP001243009"/>
    </source>
</evidence>
<dbReference type="InterPro" id="IPR052514">
    <property type="entry name" value="SAM-dependent_MTase"/>
</dbReference>
<dbReference type="GO" id="GO:0032259">
    <property type="term" value="P:methylation"/>
    <property type="evidence" value="ECO:0007669"/>
    <property type="project" value="UniProtKB-KW"/>
</dbReference>
<dbReference type="InterPro" id="IPR006342">
    <property type="entry name" value="FkbM_mtfrase"/>
</dbReference>
<dbReference type="Proteomes" id="UP001243009">
    <property type="component" value="Unassembled WGS sequence"/>
</dbReference>
<evidence type="ECO:0000313" key="2">
    <source>
        <dbReference type="EMBL" id="MDO9713104.1"/>
    </source>
</evidence>
<dbReference type="Pfam" id="PF05050">
    <property type="entry name" value="Methyltransf_21"/>
    <property type="match status" value="1"/>
</dbReference>
<dbReference type="InterPro" id="IPR029063">
    <property type="entry name" value="SAM-dependent_MTases_sf"/>
</dbReference>
<dbReference type="PANTHER" id="PTHR34203:SF15">
    <property type="entry name" value="SLL1173 PROTEIN"/>
    <property type="match status" value="1"/>
</dbReference>
<evidence type="ECO:0000259" key="1">
    <source>
        <dbReference type="Pfam" id="PF05050"/>
    </source>
</evidence>
<dbReference type="SUPFAM" id="SSF53335">
    <property type="entry name" value="S-adenosyl-L-methionine-dependent methyltransferases"/>
    <property type="match status" value="1"/>
</dbReference>
<name>A0ABT9EAA8_9PROT</name>
<sequence>MHLRYRARCLLWDIKRDYEEREYYLLPFLVDSSRAAVDVGGNYGSYAGKLATLTRRVHCFEPNPATAAGLRARMPRSVIIHEAAASNRDGTADIVIPRSLGATRAGAMATIESDNPFAAIPGSERIGIRLVRLDEAIREPVGFIKIDVEGHELATLEGAERILREDRPALLVESSPITHPEAPRHIFDFLAARGYV</sequence>
<accession>A0ABT9EAA8</accession>
<dbReference type="PANTHER" id="PTHR34203">
    <property type="entry name" value="METHYLTRANSFERASE, FKBM FAMILY PROTEIN"/>
    <property type="match status" value="1"/>
</dbReference>
<dbReference type="GO" id="GO:0008168">
    <property type="term" value="F:methyltransferase activity"/>
    <property type="evidence" value="ECO:0007669"/>
    <property type="project" value="UniProtKB-KW"/>
</dbReference>
<dbReference type="Gene3D" id="3.40.50.150">
    <property type="entry name" value="Vaccinia Virus protein VP39"/>
    <property type="match status" value="1"/>
</dbReference>
<keyword evidence="2" id="KW-0808">Transferase</keyword>